<feature type="binding site" evidence="13">
    <location>
        <position position="211"/>
    </location>
    <ligand>
        <name>Ca(2+)</name>
        <dbReference type="ChEBI" id="CHEBI:29108"/>
    </ligand>
</feature>
<keyword evidence="7 13" id="KW-0106">Calcium</keyword>
<dbReference type="GO" id="GO:0046872">
    <property type="term" value="F:metal ion binding"/>
    <property type="evidence" value="ECO:0007669"/>
    <property type="project" value="UniProtKB-KW"/>
</dbReference>
<feature type="binding site" evidence="13">
    <location>
        <position position="267"/>
    </location>
    <ligand>
        <name>Mg(2+)</name>
        <dbReference type="ChEBI" id="CHEBI:18420"/>
    </ligand>
</feature>
<dbReference type="SUPFAM" id="SSF63433">
    <property type="entry name" value="Fumarylacetoacetate hydrolase, FAH, N-terminal domain"/>
    <property type="match status" value="1"/>
</dbReference>
<evidence type="ECO:0000259" key="15">
    <source>
        <dbReference type="Pfam" id="PF01557"/>
    </source>
</evidence>
<feature type="binding site" evidence="12">
    <location>
        <position position="370"/>
    </location>
    <ligand>
        <name>substrate</name>
    </ligand>
</feature>
<dbReference type="NCBIfam" id="TIGR01266">
    <property type="entry name" value="fum_ac_acetase"/>
    <property type="match status" value="1"/>
</dbReference>
<dbReference type="GO" id="GO:1902000">
    <property type="term" value="P:homogentisate catabolic process"/>
    <property type="evidence" value="ECO:0007669"/>
    <property type="project" value="TreeGrafter"/>
</dbReference>
<comment type="cofactor">
    <cofactor evidence="1 13">
        <name>Ca(2+)</name>
        <dbReference type="ChEBI" id="CHEBI:29108"/>
    </cofactor>
</comment>
<dbReference type="InterPro" id="IPR036663">
    <property type="entry name" value="Fumarylacetoacetase_C_sf"/>
</dbReference>
<evidence type="ECO:0000256" key="13">
    <source>
        <dbReference type="PIRSR" id="PIRSR605959-3"/>
    </source>
</evidence>
<accession>A0A4Y1MVN8</accession>
<gene>
    <name evidence="17" type="ORF">RADP37_01189</name>
</gene>
<dbReference type="AlphaFoldDB" id="A0A4Y1MVN8"/>
<dbReference type="UniPathway" id="UPA00139">
    <property type="reaction ID" value="UER00341"/>
</dbReference>
<evidence type="ECO:0000256" key="14">
    <source>
        <dbReference type="SAM" id="MobiDB-lite"/>
    </source>
</evidence>
<evidence type="ECO:0000256" key="9">
    <source>
        <dbReference type="ARBA" id="ARBA00022878"/>
    </source>
</evidence>
<comment type="cofactor">
    <cofactor evidence="2 13">
        <name>Mg(2+)</name>
        <dbReference type="ChEBI" id="CHEBI:18420"/>
    </cofactor>
</comment>
<organism evidence="17">
    <name type="scientific">Roseomonas mucosa</name>
    <dbReference type="NCBI Taxonomy" id="207340"/>
    <lineage>
        <taxon>Bacteria</taxon>
        <taxon>Pseudomonadati</taxon>
        <taxon>Pseudomonadota</taxon>
        <taxon>Alphaproteobacteria</taxon>
        <taxon>Acetobacterales</taxon>
        <taxon>Roseomonadaceae</taxon>
        <taxon>Roseomonas</taxon>
    </lineage>
</organism>
<reference evidence="17" key="1">
    <citation type="submission" date="2017-12" db="EMBL/GenBank/DDBJ databases">
        <authorList>
            <person name="Martens C."/>
            <person name="Dahlstrom E."/>
            <person name="Barbian K."/>
            <person name="Sykora L."/>
            <person name="Ricklefs S."/>
            <person name="Bruno D."/>
            <person name="Anzick I."/>
            <person name="Myles I."/>
            <person name="Datta S.K."/>
        </authorList>
    </citation>
    <scope>NUCLEOTIDE SEQUENCE</scope>
    <source>
        <strain evidence="17">AD2</strain>
    </source>
</reference>
<dbReference type="RefSeq" id="WP_314215567.1">
    <property type="nucleotide sequence ID" value="NZ_CP025189.1"/>
</dbReference>
<dbReference type="InterPro" id="IPR011234">
    <property type="entry name" value="Fumarylacetoacetase-like_C"/>
</dbReference>
<evidence type="ECO:0000259" key="16">
    <source>
        <dbReference type="Pfam" id="PF09298"/>
    </source>
</evidence>
<keyword evidence="5 13" id="KW-0479">Metal-binding</keyword>
<feature type="domain" description="Fumarylacetoacetase N-terminal" evidence="16">
    <location>
        <begin position="30"/>
        <end position="129"/>
    </location>
</feature>
<feature type="binding site" evidence="12">
    <location>
        <position position="153"/>
    </location>
    <ligand>
        <name>substrate</name>
    </ligand>
</feature>
<feature type="binding site" evidence="13">
    <location>
        <position position="243"/>
    </location>
    <ligand>
        <name>Mg(2+)</name>
        <dbReference type="ChEBI" id="CHEBI:18420"/>
    </ligand>
</feature>
<evidence type="ECO:0000256" key="3">
    <source>
        <dbReference type="ARBA" id="ARBA00004782"/>
    </source>
</evidence>
<evidence type="ECO:0000256" key="8">
    <source>
        <dbReference type="ARBA" id="ARBA00022842"/>
    </source>
</evidence>
<dbReference type="InterPro" id="IPR005959">
    <property type="entry name" value="Fumarylacetoacetase"/>
</dbReference>
<feature type="domain" description="Fumarylacetoacetase-like C-terminal" evidence="15">
    <location>
        <begin position="162"/>
        <end position="433"/>
    </location>
</feature>
<evidence type="ECO:0000256" key="10">
    <source>
        <dbReference type="ARBA" id="ARBA00023232"/>
    </source>
</evidence>
<dbReference type="FunFam" id="3.90.850.10:FF:000009">
    <property type="entry name" value="Fumarylacetoacetase"/>
    <property type="match status" value="1"/>
</dbReference>
<feature type="binding site" evidence="13">
    <location>
        <position position="137"/>
    </location>
    <ligand>
        <name>Ca(2+)</name>
        <dbReference type="ChEBI" id="CHEBI:29108"/>
    </ligand>
</feature>
<keyword evidence="10" id="KW-0585">Phenylalanine catabolism</keyword>
<dbReference type="PANTHER" id="PTHR43069">
    <property type="entry name" value="FUMARYLACETOACETASE"/>
    <property type="match status" value="1"/>
</dbReference>
<feature type="binding site" evidence="12">
    <location>
        <position position="250"/>
    </location>
    <ligand>
        <name>substrate</name>
    </ligand>
</feature>
<feature type="binding site" evidence="12">
    <location>
        <position position="254"/>
    </location>
    <ligand>
        <name>substrate</name>
    </ligand>
</feature>
<feature type="active site" description="Proton acceptor" evidence="11">
    <location>
        <position position="144"/>
    </location>
</feature>
<protein>
    <recommendedName>
        <fullName evidence="4">fumarylacetoacetase</fullName>
        <ecNumber evidence="4">3.7.1.2</ecNumber>
    </recommendedName>
</protein>
<feature type="binding site" evidence="12">
    <location>
        <position position="139"/>
    </location>
    <ligand>
        <name>substrate</name>
    </ligand>
</feature>
<evidence type="ECO:0000256" key="1">
    <source>
        <dbReference type="ARBA" id="ARBA00001913"/>
    </source>
</evidence>
<dbReference type="PANTHER" id="PTHR43069:SF2">
    <property type="entry name" value="FUMARYLACETOACETASE"/>
    <property type="match status" value="1"/>
</dbReference>
<name>A0A4Y1MVN8_9PROT</name>
<evidence type="ECO:0000256" key="11">
    <source>
        <dbReference type="PIRSR" id="PIRSR605959-1"/>
    </source>
</evidence>
<evidence type="ECO:0000256" key="4">
    <source>
        <dbReference type="ARBA" id="ARBA00012094"/>
    </source>
</evidence>
<evidence type="ECO:0000256" key="12">
    <source>
        <dbReference type="PIRSR" id="PIRSR605959-2"/>
    </source>
</evidence>
<dbReference type="GO" id="GO:0006559">
    <property type="term" value="P:L-phenylalanine catabolic process"/>
    <property type="evidence" value="ECO:0007669"/>
    <property type="project" value="UniProtKB-UniPathway"/>
</dbReference>
<keyword evidence="9" id="KW-0828">Tyrosine catabolism</keyword>
<dbReference type="Gene3D" id="2.30.30.230">
    <property type="entry name" value="Fumarylacetoacetase, N-terminal domain"/>
    <property type="match status" value="1"/>
</dbReference>
<dbReference type="Pfam" id="PF01557">
    <property type="entry name" value="FAA_hydrolase"/>
    <property type="match status" value="1"/>
</dbReference>
<dbReference type="EC" id="3.7.1.2" evidence="4"/>
<dbReference type="InterPro" id="IPR036462">
    <property type="entry name" value="Fumarylacetoacetase_N_sf"/>
</dbReference>
<evidence type="ECO:0000256" key="2">
    <source>
        <dbReference type="ARBA" id="ARBA00001946"/>
    </source>
</evidence>
<evidence type="ECO:0000313" key="17">
    <source>
        <dbReference type="EMBL" id="AWV22082.1"/>
    </source>
</evidence>
<dbReference type="GO" id="GO:0004334">
    <property type="term" value="F:fumarylacetoacetase activity"/>
    <property type="evidence" value="ECO:0007669"/>
    <property type="project" value="UniProtKB-EC"/>
</dbReference>
<dbReference type="Gene3D" id="3.90.850.10">
    <property type="entry name" value="Fumarylacetoacetase-like, C-terminal domain"/>
    <property type="match status" value="1"/>
</dbReference>
<feature type="region of interest" description="Disordered" evidence="14">
    <location>
        <begin position="1"/>
        <end position="22"/>
    </location>
</feature>
<dbReference type="SUPFAM" id="SSF56529">
    <property type="entry name" value="FAH"/>
    <property type="match status" value="1"/>
</dbReference>
<evidence type="ECO:0000256" key="7">
    <source>
        <dbReference type="ARBA" id="ARBA00022837"/>
    </source>
</evidence>
<dbReference type="GO" id="GO:0006572">
    <property type="term" value="P:L-tyrosine catabolic process"/>
    <property type="evidence" value="ECO:0007669"/>
    <property type="project" value="UniProtKB-KW"/>
</dbReference>
<sequence>MTETAPDATHDPARRSWVPGADGHADFPIQNLPLGIFSPPGGAPRGGVAIGDQVLDLPAALAAGLFAGEAARAAGAASAKTLNGFFALGAGPRRALRARLSEILSLGSDDRARAEPCLRPAADCTLHLPAQVGDYTDFYVGIHHATNIGKVFRPDNPLLPNYKYVPIGYHGRASSLRVSGTGIRRPKGQLKAPEAEAPRFAPCERLDYELELGIWVGPGNELGEPVPVGEAASHVAGYCLLNDWSARDIQAWEYQPLGPFLAKNFGSTLSPWVVTPEALAPFRIAQPPRPEGDPAPLPYLLDEADQRTGAFDLELEVLLATARMREQGLPPHRVSLSNTRHMYWTVAQMIAHHTSNGCNLQPGDLLGSGTISAPDPTGFGSLLETTRGGREPLVLPSGESRRFLEDGDEVTLRLRARRDGAAPIGFGECRATILPAR</sequence>
<feature type="binding site" evidence="13">
    <location>
        <position position="209"/>
    </location>
    <ligand>
        <name>Ca(2+)</name>
        <dbReference type="ChEBI" id="CHEBI:29108"/>
    </ligand>
</feature>
<keyword evidence="8 13" id="KW-0460">Magnesium</keyword>
<comment type="pathway">
    <text evidence="3">Amino-acid degradation; L-phenylalanine degradation; acetoacetate and fumarate from L-phenylalanine: step 6/6.</text>
</comment>
<dbReference type="InterPro" id="IPR015377">
    <property type="entry name" value="Fumarylacetoacetase_N"/>
</dbReference>
<dbReference type="EMBL" id="CP025189">
    <property type="protein sequence ID" value="AWV22082.1"/>
    <property type="molecule type" value="Genomic_DNA"/>
</dbReference>
<proteinExistence type="predicted"/>
<evidence type="ECO:0000256" key="6">
    <source>
        <dbReference type="ARBA" id="ARBA00022801"/>
    </source>
</evidence>
<evidence type="ECO:0000256" key="5">
    <source>
        <dbReference type="ARBA" id="ARBA00022723"/>
    </source>
</evidence>
<feature type="binding site" evidence="13">
    <location>
        <position position="263"/>
    </location>
    <ligand>
        <name>Mg(2+)</name>
        <dbReference type="ChEBI" id="CHEBI:18420"/>
    </ligand>
</feature>
<feature type="binding site" evidence="13">
    <location>
        <position position="243"/>
    </location>
    <ligand>
        <name>Ca(2+)</name>
        <dbReference type="ChEBI" id="CHEBI:29108"/>
    </ligand>
</feature>
<keyword evidence="6 17" id="KW-0378">Hydrolase</keyword>
<dbReference type="Pfam" id="PF09298">
    <property type="entry name" value="FAA_hydrolase_N"/>
    <property type="match status" value="1"/>
</dbReference>